<dbReference type="AlphaFoldDB" id="A0A0B2VU77"/>
<gene>
    <name evidence="3" type="primary">Ttll4</name>
    <name evidence="3" type="ORF">Tcan_04190</name>
</gene>
<keyword evidence="2" id="KW-1133">Transmembrane helix</keyword>
<dbReference type="InterPro" id="IPR004344">
    <property type="entry name" value="TTL/TTLL_fam"/>
</dbReference>
<evidence type="ECO:0000313" key="4">
    <source>
        <dbReference type="Proteomes" id="UP000031036"/>
    </source>
</evidence>
<dbReference type="PANTHER" id="PTHR47113">
    <property type="entry name" value="LD09343P"/>
    <property type="match status" value="1"/>
</dbReference>
<dbReference type="STRING" id="6265.A0A0B2VU77"/>
<dbReference type="InterPro" id="IPR053317">
    <property type="entry name" value="Tubulin_polyglutamylase"/>
</dbReference>
<evidence type="ECO:0000313" key="3">
    <source>
        <dbReference type="EMBL" id="KHN85218.1"/>
    </source>
</evidence>
<protein>
    <submittedName>
        <fullName evidence="3">Tubulin polyglutamylase TTLL4</fullName>
    </submittedName>
</protein>
<dbReference type="GO" id="GO:0019098">
    <property type="term" value="P:reproductive behavior"/>
    <property type="evidence" value="ECO:0007669"/>
    <property type="project" value="UniProtKB-ARBA"/>
</dbReference>
<dbReference type="PROSITE" id="PS51221">
    <property type="entry name" value="TTL"/>
    <property type="match status" value="1"/>
</dbReference>
<keyword evidence="2" id="KW-0812">Transmembrane</keyword>
<keyword evidence="2" id="KW-0472">Membrane</keyword>
<dbReference type="OrthoDB" id="202825at2759"/>
<sequence length="450" mass="52687">MYKNGLQMAWICYTFWHTEQQEHHWQGKVIFVTFPWRICGNGVHSIRYALRTPMIRFFLRPTYVALFTLLLGTLLTTLNIYQLRVLHKLAGSSVVVELPIRMREDLGSVPEYSNSQMEFGYLSHVIVVFERLGYKVVKGEERNDIKFDVLWSHEYPFSRKELQPYLKQLKPYQKLNHIPGSGYYTSKVSLATADISEGIPKAFEIPRRKKEFLNYAKANPDLMWVKKNNEHRGIRIRKVDELDLNEESSFVQQFIANPLLIDGRKFDIGIYTVITSVLPLRVYVYEGDALLRFCSQDYQPFDAENVEKYVVGDNYTPVWEMPSLKKYYVDQQMTFRQTLNAYLRSIGRDPDTIWDSMKEIIAEIFQSQQDNLIASGERFSDKRSFFELSRFDFMLDENLNVFVMEANMSPNLSSGHFTQNRLLYEQVLVNLLSLVGIATHLHGQTFEMSL</sequence>
<keyword evidence="4" id="KW-1185">Reference proteome</keyword>
<organism evidence="3 4">
    <name type="scientific">Toxocara canis</name>
    <name type="common">Canine roundworm</name>
    <dbReference type="NCBI Taxonomy" id="6265"/>
    <lineage>
        <taxon>Eukaryota</taxon>
        <taxon>Metazoa</taxon>
        <taxon>Ecdysozoa</taxon>
        <taxon>Nematoda</taxon>
        <taxon>Chromadorea</taxon>
        <taxon>Rhabditida</taxon>
        <taxon>Spirurina</taxon>
        <taxon>Ascaridomorpha</taxon>
        <taxon>Ascaridoidea</taxon>
        <taxon>Toxocaridae</taxon>
        <taxon>Toxocara</taxon>
    </lineage>
</organism>
<dbReference type="PANTHER" id="PTHR47113:SF1">
    <property type="entry name" value="LD09343P"/>
    <property type="match status" value="1"/>
</dbReference>
<dbReference type="Pfam" id="PF03133">
    <property type="entry name" value="TTL"/>
    <property type="match status" value="1"/>
</dbReference>
<evidence type="ECO:0000256" key="1">
    <source>
        <dbReference type="ARBA" id="ARBA00006820"/>
    </source>
</evidence>
<feature type="transmembrane region" description="Helical" evidence="2">
    <location>
        <begin position="57"/>
        <end position="81"/>
    </location>
</feature>
<accession>A0A0B2VU77</accession>
<evidence type="ECO:0000256" key="2">
    <source>
        <dbReference type="SAM" id="Phobius"/>
    </source>
</evidence>
<name>A0A0B2VU77_TOXCA</name>
<dbReference type="SUPFAM" id="SSF56059">
    <property type="entry name" value="Glutathione synthetase ATP-binding domain-like"/>
    <property type="match status" value="1"/>
</dbReference>
<reference evidence="3 4" key="1">
    <citation type="submission" date="2014-11" db="EMBL/GenBank/DDBJ databases">
        <title>Genetic blueprint of the zoonotic pathogen Toxocara canis.</title>
        <authorList>
            <person name="Zhu X.-Q."/>
            <person name="Korhonen P.K."/>
            <person name="Cai H."/>
            <person name="Young N.D."/>
            <person name="Nejsum P."/>
            <person name="von Samson-Himmelstjerna G."/>
            <person name="Boag P.R."/>
            <person name="Tan P."/>
            <person name="Li Q."/>
            <person name="Min J."/>
            <person name="Yang Y."/>
            <person name="Wang X."/>
            <person name="Fang X."/>
            <person name="Hall R.S."/>
            <person name="Hofmann A."/>
            <person name="Sternberg P.W."/>
            <person name="Jex A.R."/>
            <person name="Gasser R.B."/>
        </authorList>
    </citation>
    <scope>NUCLEOTIDE SEQUENCE [LARGE SCALE GENOMIC DNA]</scope>
    <source>
        <strain evidence="3">PN_DK_2014</strain>
    </source>
</reference>
<proteinExistence type="inferred from homology"/>
<dbReference type="Proteomes" id="UP000031036">
    <property type="component" value="Unassembled WGS sequence"/>
</dbReference>
<comment type="caution">
    <text evidence="3">The sequence shown here is derived from an EMBL/GenBank/DDBJ whole genome shotgun (WGS) entry which is preliminary data.</text>
</comment>
<dbReference type="OMA" id="CGYITNK"/>
<dbReference type="Gene3D" id="3.30.470.20">
    <property type="entry name" value="ATP-grasp fold, B domain"/>
    <property type="match status" value="1"/>
</dbReference>
<dbReference type="EMBL" id="JPKZ01000843">
    <property type="protein sequence ID" value="KHN85218.1"/>
    <property type="molecule type" value="Genomic_DNA"/>
</dbReference>
<comment type="similarity">
    <text evidence="1">Belongs to the tubulin--tyrosine ligase family.</text>
</comment>